<dbReference type="GO" id="GO:1901135">
    <property type="term" value="P:carbohydrate derivative metabolic process"/>
    <property type="evidence" value="ECO:0007669"/>
    <property type="project" value="InterPro"/>
</dbReference>
<evidence type="ECO:0000313" key="5">
    <source>
        <dbReference type="EMBL" id="SHH00048.1"/>
    </source>
</evidence>
<evidence type="ECO:0000256" key="1">
    <source>
        <dbReference type="ARBA" id="ARBA00023015"/>
    </source>
</evidence>
<protein>
    <submittedName>
        <fullName evidence="5">DNA-binding transcriptional regulator, MurR/RpiR family, contains HTH and SIS domains</fullName>
    </submittedName>
</protein>
<dbReference type="InterPro" id="IPR001347">
    <property type="entry name" value="SIS_dom"/>
</dbReference>
<feature type="domain" description="HTH rpiR-type" evidence="4">
    <location>
        <begin position="1"/>
        <end position="75"/>
    </location>
</feature>
<dbReference type="GO" id="GO:0003677">
    <property type="term" value="F:DNA binding"/>
    <property type="evidence" value="ECO:0007669"/>
    <property type="project" value="UniProtKB-KW"/>
</dbReference>
<dbReference type="OrthoDB" id="2930at2"/>
<keyword evidence="3" id="KW-0804">Transcription</keyword>
<dbReference type="InterPro" id="IPR036388">
    <property type="entry name" value="WH-like_DNA-bd_sf"/>
</dbReference>
<name>A0A1M5PEA8_9BACI</name>
<proteinExistence type="predicted"/>
<dbReference type="Pfam" id="PF01418">
    <property type="entry name" value="HTH_6"/>
    <property type="match status" value="1"/>
</dbReference>
<reference evidence="6" key="1">
    <citation type="submission" date="2016-11" db="EMBL/GenBank/DDBJ databases">
        <authorList>
            <person name="Varghese N."/>
            <person name="Submissions S."/>
        </authorList>
    </citation>
    <scope>NUCLEOTIDE SEQUENCE [LARGE SCALE GENOMIC DNA]</scope>
    <source>
        <strain evidence="6">CGMCC 1.6496</strain>
    </source>
</reference>
<dbReference type="InterPro" id="IPR009057">
    <property type="entry name" value="Homeodomain-like_sf"/>
</dbReference>
<dbReference type="CDD" id="cd05013">
    <property type="entry name" value="SIS_RpiR"/>
    <property type="match status" value="1"/>
</dbReference>
<evidence type="ECO:0000259" key="4">
    <source>
        <dbReference type="PROSITE" id="PS51071"/>
    </source>
</evidence>
<accession>A0A1M5PEA8</accession>
<dbReference type="Gene3D" id="1.10.10.10">
    <property type="entry name" value="Winged helix-like DNA-binding domain superfamily/Winged helix DNA-binding domain"/>
    <property type="match status" value="1"/>
</dbReference>
<dbReference type="InterPro" id="IPR000281">
    <property type="entry name" value="HTH_RpiR"/>
</dbReference>
<dbReference type="AlphaFoldDB" id="A0A1M5PEA8"/>
<evidence type="ECO:0000313" key="6">
    <source>
        <dbReference type="Proteomes" id="UP000184079"/>
    </source>
</evidence>
<dbReference type="Pfam" id="PF01380">
    <property type="entry name" value="SIS"/>
    <property type="match status" value="1"/>
</dbReference>
<dbReference type="PROSITE" id="PS51071">
    <property type="entry name" value="HTH_RPIR"/>
    <property type="match status" value="1"/>
</dbReference>
<keyword evidence="2 5" id="KW-0238">DNA-binding</keyword>
<sequence>MNKLINEKYEQLSEAQRKVARYIVENMEEVVVLSAQRIASLSDVSEATVHRFAKTLGYFSFVELKQDIHTTLRKNQRALNNLITTTAEKPDSWLEKHFLQEADNIVRTSKAIKERDIQDVANTLLHANHIWIAGWRLGLSITTYMRFVFSYMLGNTTLIPQGELAEYSAHFKKTDVLIGSVFPRYDHKTVQIIKKAKEKHVQTIILTDSPLCPACKHADITLLAKTKSKGFLDSYTAALSICQAIVNELSHIGGERVKENIKQIEKSYPDFLEKSES</sequence>
<dbReference type="Gene3D" id="3.40.50.10490">
    <property type="entry name" value="Glucose-6-phosphate isomerase like protein, domain 1"/>
    <property type="match status" value="1"/>
</dbReference>
<keyword evidence="1" id="KW-0805">Transcription regulation</keyword>
<dbReference type="PANTHER" id="PTHR30514:SF18">
    <property type="entry name" value="RPIR-FAMILY TRANSCRIPTIONAL REGULATOR"/>
    <property type="match status" value="1"/>
</dbReference>
<dbReference type="SUPFAM" id="SSF53697">
    <property type="entry name" value="SIS domain"/>
    <property type="match status" value="1"/>
</dbReference>
<organism evidence="5 6">
    <name type="scientific">Virgibacillus chiguensis</name>
    <dbReference type="NCBI Taxonomy" id="411959"/>
    <lineage>
        <taxon>Bacteria</taxon>
        <taxon>Bacillati</taxon>
        <taxon>Bacillota</taxon>
        <taxon>Bacilli</taxon>
        <taxon>Bacillales</taxon>
        <taxon>Bacillaceae</taxon>
        <taxon>Virgibacillus</taxon>
    </lineage>
</organism>
<dbReference type="GO" id="GO:0003700">
    <property type="term" value="F:DNA-binding transcription factor activity"/>
    <property type="evidence" value="ECO:0007669"/>
    <property type="project" value="InterPro"/>
</dbReference>
<evidence type="ECO:0000256" key="3">
    <source>
        <dbReference type="ARBA" id="ARBA00023163"/>
    </source>
</evidence>
<gene>
    <name evidence="5" type="ORF">SAMN05421807_10330</name>
</gene>
<evidence type="ECO:0000256" key="2">
    <source>
        <dbReference type="ARBA" id="ARBA00023125"/>
    </source>
</evidence>
<dbReference type="RefSeq" id="WP_073005803.1">
    <property type="nucleotide sequence ID" value="NZ_FQXD01000003.1"/>
</dbReference>
<dbReference type="EMBL" id="FQXD01000003">
    <property type="protein sequence ID" value="SHH00048.1"/>
    <property type="molecule type" value="Genomic_DNA"/>
</dbReference>
<dbReference type="SUPFAM" id="SSF46689">
    <property type="entry name" value="Homeodomain-like"/>
    <property type="match status" value="1"/>
</dbReference>
<dbReference type="InterPro" id="IPR047640">
    <property type="entry name" value="RpiR-like"/>
</dbReference>
<dbReference type="Proteomes" id="UP000184079">
    <property type="component" value="Unassembled WGS sequence"/>
</dbReference>
<dbReference type="GO" id="GO:0097367">
    <property type="term" value="F:carbohydrate derivative binding"/>
    <property type="evidence" value="ECO:0007669"/>
    <property type="project" value="InterPro"/>
</dbReference>
<dbReference type="InterPro" id="IPR046348">
    <property type="entry name" value="SIS_dom_sf"/>
</dbReference>
<dbReference type="PANTHER" id="PTHR30514">
    <property type="entry name" value="GLUCOKINASE"/>
    <property type="match status" value="1"/>
</dbReference>
<dbReference type="InterPro" id="IPR035472">
    <property type="entry name" value="RpiR-like_SIS"/>
</dbReference>
<keyword evidence="6" id="KW-1185">Reference proteome</keyword>